<keyword evidence="12" id="KW-1185">Reference proteome</keyword>
<evidence type="ECO:0000256" key="2">
    <source>
        <dbReference type="ARBA" id="ARBA00022448"/>
    </source>
</evidence>
<name>A0A5N5UCS0_9EURY</name>
<dbReference type="InterPro" id="IPR000923">
    <property type="entry name" value="BlueCu_1"/>
</dbReference>
<evidence type="ECO:0000313" key="9">
    <source>
        <dbReference type="EMBL" id="KAB7515621.1"/>
    </source>
</evidence>
<keyword evidence="6" id="KW-0472">Membrane</keyword>
<dbReference type="GO" id="GO:0009055">
    <property type="term" value="F:electron transfer activity"/>
    <property type="evidence" value="ECO:0007669"/>
    <property type="project" value="InterPro"/>
</dbReference>
<comment type="caution">
    <text evidence="9">The sequence shown here is derived from an EMBL/GenBank/DDBJ whole genome shotgun (WGS) entry which is preliminary data.</text>
</comment>
<organism evidence="9 12">
    <name type="scientific">Halosegnis rubeus</name>
    <dbReference type="NCBI Taxonomy" id="2212850"/>
    <lineage>
        <taxon>Archaea</taxon>
        <taxon>Methanobacteriati</taxon>
        <taxon>Methanobacteriota</taxon>
        <taxon>Stenosarchaea group</taxon>
        <taxon>Halobacteria</taxon>
        <taxon>Halobacteriales</taxon>
        <taxon>Natronomonadaceae</taxon>
        <taxon>Halosegnis</taxon>
    </lineage>
</organism>
<dbReference type="GO" id="GO:0005507">
    <property type="term" value="F:copper ion binding"/>
    <property type="evidence" value="ECO:0007669"/>
    <property type="project" value="InterPro"/>
</dbReference>
<evidence type="ECO:0000259" key="8">
    <source>
        <dbReference type="Pfam" id="PF00127"/>
    </source>
</evidence>
<evidence type="ECO:0000313" key="10">
    <source>
        <dbReference type="EMBL" id="KAB7517173.1"/>
    </source>
</evidence>
<dbReference type="GO" id="GO:0016020">
    <property type="term" value="C:membrane"/>
    <property type="evidence" value="ECO:0007669"/>
    <property type="project" value="UniProtKB-SubCell"/>
</dbReference>
<dbReference type="OrthoDB" id="194564at2157"/>
<accession>A0A5N5UES2</accession>
<dbReference type="PANTHER" id="PTHR34192">
    <property type="entry name" value="PLASTOCYANIN MAJOR ISOFORM, CHLOROPLASTIC-RELATED"/>
    <property type="match status" value="1"/>
</dbReference>
<feature type="domain" description="Blue (type 1) copper" evidence="8">
    <location>
        <begin position="202"/>
        <end position="285"/>
    </location>
</feature>
<dbReference type="PROSITE" id="PS51318">
    <property type="entry name" value="TAT"/>
    <property type="match status" value="1"/>
</dbReference>
<reference evidence="11 12" key="1">
    <citation type="submission" date="2019-10" db="EMBL/GenBank/DDBJ databases">
        <title>Unraveling microbial dark matter from salterns through culturing: the case of the genus Halosegnis.</title>
        <authorList>
            <person name="Duran-Viseras A."/>
            <person name="Andrei A.-S."/>
            <person name="Vera-Gargallo B."/>
            <person name="Ghai R."/>
            <person name="Sanchez-Porro C."/>
            <person name="Ventosa A."/>
        </authorList>
    </citation>
    <scope>NUCLEOTIDE SEQUENCE [LARGE SCALE GENOMIC DNA]</scope>
    <source>
        <strain evidence="10 11">F17-44</strain>
        <strain evidence="9 12">F18-79</strain>
    </source>
</reference>
<evidence type="ECO:0000313" key="11">
    <source>
        <dbReference type="Proteomes" id="UP000326302"/>
    </source>
</evidence>
<dbReference type="InterPro" id="IPR017533">
    <property type="entry name" value="Halocyanin"/>
</dbReference>
<dbReference type="SUPFAM" id="SSF49503">
    <property type="entry name" value="Cupredoxins"/>
    <property type="match status" value="2"/>
</dbReference>
<feature type="region of interest" description="Disordered" evidence="7">
    <location>
        <begin position="146"/>
        <end position="178"/>
    </location>
</feature>
<proteinExistence type="predicted"/>
<dbReference type="RefSeq" id="WP_152120048.1">
    <property type="nucleotide sequence ID" value="NZ_QJOW01000002.1"/>
</dbReference>
<dbReference type="EMBL" id="QJOW01000002">
    <property type="protein sequence ID" value="KAB7517173.1"/>
    <property type="molecule type" value="Genomic_DNA"/>
</dbReference>
<dbReference type="EMBL" id="QKKZ01000001">
    <property type="protein sequence ID" value="KAB7515621.1"/>
    <property type="molecule type" value="Genomic_DNA"/>
</dbReference>
<keyword evidence="5" id="KW-0186">Copper</keyword>
<evidence type="ECO:0000256" key="7">
    <source>
        <dbReference type="SAM" id="MobiDB-lite"/>
    </source>
</evidence>
<dbReference type="Gene3D" id="2.60.40.420">
    <property type="entry name" value="Cupredoxins - blue copper proteins"/>
    <property type="match status" value="2"/>
</dbReference>
<accession>A0A5N5UCS0</accession>
<dbReference type="Proteomes" id="UP000326302">
    <property type="component" value="Unassembled WGS sequence"/>
</dbReference>
<evidence type="ECO:0000256" key="5">
    <source>
        <dbReference type="ARBA" id="ARBA00023008"/>
    </source>
</evidence>
<evidence type="ECO:0000256" key="3">
    <source>
        <dbReference type="ARBA" id="ARBA00022723"/>
    </source>
</evidence>
<dbReference type="InterPro" id="IPR006311">
    <property type="entry name" value="TAT_signal"/>
</dbReference>
<evidence type="ECO:0000256" key="1">
    <source>
        <dbReference type="ARBA" id="ARBA00004370"/>
    </source>
</evidence>
<keyword evidence="4" id="KW-0249">Electron transport</keyword>
<dbReference type="NCBIfam" id="TIGR03102">
    <property type="entry name" value="halo_cynanin"/>
    <property type="match status" value="1"/>
</dbReference>
<sequence length="334" mass="34318">MPTRRTFMLGAAGAGATLAAGPVTAQEGTDLTDWFADTDGAGSVTDRTGSDTVTVTVGADANGGAFGYGPPVVRIDPGATIRWEWTGGGGSHNVIASDGSFESSMQGEQGATFEHTFESAGVTRYYCTPHKAVGMRGAVVTGDANVSLPGSSTATPTPSANETDTGEQDAPDARSFDGWLANTDNYTGVVDKRGSEEVTVTVGAEGNGGQLAFDPPAIHVSPGTTIRWVWDGPNQYDVVDPELGYESATTSAAGYEYAVEFGGDGLSTYECEEYGDQGMRGVVVVGNGPQQSLSWQGVGVAGAVGTLLSVPLALAVRLHHKTSTRSGKSHGPKK</sequence>
<dbReference type="Proteomes" id="UP000326865">
    <property type="component" value="Unassembled WGS sequence"/>
</dbReference>
<dbReference type="PANTHER" id="PTHR34192:SF10">
    <property type="entry name" value="PLASTOCYANIN MAJOR ISOFORM, CHLOROPLASTIC-RELATED"/>
    <property type="match status" value="1"/>
</dbReference>
<feature type="compositionally biased region" description="Polar residues" evidence="7">
    <location>
        <begin position="148"/>
        <end position="163"/>
    </location>
</feature>
<keyword evidence="2" id="KW-0813">Transport</keyword>
<dbReference type="CDD" id="cd04220">
    <property type="entry name" value="Halocyanin"/>
    <property type="match status" value="1"/>
</dbReference>
<evidence type="ECO:0000256" key="4">
    <source>
        <dbReference type="ARBA" id="ARBA00022982"/>
    </source>
</evidence>
<protein>
    <submittedName>
        <fullName evidence="9">Halocyanin domain-containing protein</fullName>
    </submittedName>
</protein>
<gene>
    <name evidence="9" type="ORF">DM867_00270</name>
    <name evidence="10" type="ORF">DMP03_07410</name>
</gene>
<comment type="subcellular location">
    <subcellularLocation>
        <location evidence="1">Membrane</location>
    </subcellularLocation>
</comment>
<feature type="domain" description="Blue (type 1) copper" evidence="8">
    <location>
        <begin position="57"/>
        <end position="140"/>
    </location>
</feature>
<keyword evidence="3" id="KW-0479">Metal-binding</keyword>
<evidence type="ECO:0000256" key="6">
    <source>
        <dbReference type="ARBA" id="ARBA00023136"/>
    </source>
</evidence>
<dbReference type="InterPro" id="IPR008972">
    <property type="entry name" value="Cupredoxin"/>
</dbReference>
<dbReference type="Pfam" id="PF00127">
    <property type="entry name" value="Copper-bind"/>
    <property type="match status" value="2"/>
</dbReference>
<dbReference type="AlphaFoldDB" id="A0A5N5UCS0"/>
<evidence type="ECO:0000313" key="12">
    <source>
        <dbReference type="Proteomes" id="UP000326865"/>
    </source>
</evidence>